<dbReference type="InterPro" id="IPR035391">
    <property type="entry name" value="Arylsulfotran_N"/>
</dbReference>
<proteinExistence type="predicted"/>
<dbReference type="Proteomes" id="UP000051451">
    <property type="component" value="Unassembled WGS sequence"/>
</dbReference>
<dbReference type="Pfam" id="PF05935">
    <property type="entry name" value="Arylsulfotrans"/>
    <property type="match status" value="1"/>
</dbReference>
<name>A0A0R1VG12_9LACO</name>
<dbReference type="InterPro" id="IPR038477">
    <property type="entry name" value="ASST_N_sf"/>
</dbReference>
<evidence type="ECO:0000259" key="1">
    <source>
        <dbReference type="Pfam" id="PF17425"/>
    </source>
</evidence>
<dbReference type="PANTHER" id="PTHR35340:SF10">
    <property type="entry name" value="CYTOPLASMIC PROTEIN"/>
    <property type="match status" value="1"/>
</dbReference>
<dbReference type="GeneID" id="98319807"/>
<dbReference type="PATRIC" id="fig|1423750.3.peg.2179"/>
<dbReference type="SUPFAM" id="SSF50969">
    <property type="entry name" value="YVTN repeat-like/Quinoprotein amine dehydrogenase"/>
    <property type="match status" value="1"/>
</dbReference>
<gene>
    <name evidence="2" type="ORF">FC89_GL002138</name>
</gene>
<dbReference type="InterPro" id="IPR010262">
    <property type="entry name" value="Arylsulfotransferase_bact"/>
</dbReference>
<evidence type="ECO:0000313" key="2">
    <source>
        <dbReference type="EMBL" id="KRM04458.1"/>
    </source>
</evidence>
<dbReference type="InterPro" id="IPR053143">
    <property type="entry name" value="Arylsulfate_ST"/>
</dbReference>
<comment type="caution">
    <text evidence="2">The sequence shown here is derived from an EMBL/GenBank/DDBJ whole genome shotgun (WGS) entry which is preliminary data.</text>
</comment>
<dbReference type="RefSeq" id="WP_057872508.1">
    <property type="nucleotide sequence ID" value="NZ_AZGB01000027.1"/>
</dbReference>
<organism evidence="2 3">
    <name type="scientific">Liquorilactobacillus ghanensis DSM 18630</name>
    <dbReference type="NCBI Taxonomy" id="1423750"/>
    <lineage>
        <taxon>Bacteria</taxon>
        <taxon>Bacillati</taxon>
        <taxon>Bacillota</taxon>
        <taxon>Bacilli</taxon>
        <taxon>Lactobacillales</taxon>
        <taxon>Lactobacillaceae</taxon>
        <taxon>Liquorilactobacillus</taxon>
    </lineage>
</organism>
<accession>A0A0R1VG12</accession>
<reference evidence="2 3" key="1">
    <citation type="journal article" date="2015" name="Genome Announc.">
        <title>Expanding the biotechnology potential of lactobacilli through comparative genomics of 213 strains and associated genera.</title>
        <authorList>
            <person name="Sun Z."/>
            <person name="Harris H.M."/>
            <person name="McCann A."/>
            <person name="Guo C."/>
            <person name="Argimon S."/>
            <person name="Zhang W."/>
            <person name="Yang X."/>
            <person name="Jeffery I.B."/>
            <person name="Cooney J.C."/>
            <person name="Kagawa T.F."/>
            <person name="Liu W."/>
            <person name="Song Y."/>
            <person name="Salvetti E."/>
            <person name="Wrobel A."/>
            <person name="Rasinkangas P."/>
            <person name="Parkhill J."/>
            <person name="Rea M.C."/>
            <person name="O'Sullivan O."/>
            <person name="Ritari J."/>
            <person name="Douillard F.P."/>
            <person name="Paul Ross R."/>
            <person name="Yang R."/>
            <person name="Briner A.E."/>
            <person name="Felis G.E."/>
            <person name="de Vos W.M."/>
            <person name="Barrangou R."/>
            <person name="Klaenhammer T.R."/>
            <person name="Caufield P.W."/>
            <person name="Cui Y."/>
            <person name="Zhang H."/>
            <person name="O'Toole P.W."/>
        </authorList>
    </citation>
    <scope>NUCLEOTIDE SEQUENCE [LARGE SCALE GENOMIC DNA]</scope>
    <source>
        <strain evidence="2 3">DSM 18630</strain>
    </source>
</reference>
<evidence type="ECO:0000313" key="3">
    <source>
        <dbReference type="Proteomes" id="UP000051451"/>
    </source>
</evidence>
<feature type="domain" description="Arylsulfotransferase N-terminal" evidence="1">
    <location>
        <begin position="85"/>
        <end position="170"/>
    </location>
</feature>
<dbReference type="AlphaFoldDB" id="A0A0R1VG12"/>
<protein>
    <submittedName>
        <fullName evidence="2">Arylsulfate sulfotransferase</fullName>
    </submittedName>
</protein>
<keyword evidence="3" id="KW-1185">Reference proteome</keyword>
<dbReference type="Gene3D" id="2.60.40.3100">
    <property type="entry name" value="Arylsulphate sulphotransferase monomer, N-terminal domain"/>
    <property type="match status" value="1"/>
</dbReference>
<dbReference type="GO" id="GO:0004062">
    <property type="term" value="F:aryl sulfotransferase activity"/>
    <property type="evidence" value="ECO:0007669"/>
    <property type="project" value="InterPro"/>
</dbReference>
<sequence>MWLLKISKVVTGIVLLGVVLTGSFFYSNNSHQKTAKKDFKLLSTSQIKKNIGSRLVDTRQKNQGKLTKKYRTTVKANKFTLDEPYVKLNPYQTSPLSALIIFKTKSAAKVSYTIEGKTANTSISNQVNGKYSKEHQVPLVGLYAEYNNRITLKATYRNGITDIKHLTIKTGQLPEYVSKAKVVVSKKDTDQMELGKNKLTVFNRTTKEPFAVDSNGEVRWYSTLYSQHMLKKWTKGHLMMLTKSNQSDETYNDLIETDLLGRIYKEFKFSAKTGSTDAIKSEVQYTTLIHHDLTRLPNGNILATVSDGSKYYKEDTLAEISYKTGKVVKVIDFKRILPKSMWKSFARGDDGKMDWFHQNSVDYDKKDHSILISSRNQDLIMKLDYRTNKIKWIYSGKKRQSWPPKYRKYLLKRAKKTTITGGQHGLYLLNQEKGIENIILYNNNISVTNGNQKTSGKYSEGIIYKINDKQKTITQSWSYGKNLGKQNYTAVIGFAQKLENGNVLLDFGYKNGGKESNIIEVNSKGQQVWNATVKNASIKAYVYRAYRLDFYSPNYSFNVNQ</sequence>
<dbReference type="Pfam" id="PF17425">
    <property type="entry name" value="Arylsulfotran_N"/>
    <property type="match status" value="1"/>
</dbReference>
<dbReference type="InterPro" id="IPR011044">
    <property type="entry name" value="Quino_amine_DH_bsu"/>
</dbReference>
<keyword evidence="2" id="KW-0808">Transferase</keyword>
<dbReference type="EMBL" id="AZGB01000027">
    <property type="protein sequence ID" value="KRM04458.1"/>
    <property type="molecule type" value="Genomic_DNA"/>
</dbReference>
<dbReference type="STRING" id="1423750.FC89_GL002138"/>
<dbReference type="PANTHER" id="PTHR35340">
    <property type="entry name" value="PQQ ENZYME REPEAT PROTEIN-RELATED"/>
    <property type="match status" value="1"/>
</dbReference>